<dbReference type="InterPro" id="IPR050177">
    <property type="entry name" value="Lipid_A_modif_metabolic_enz"/>
</dbReference>
<dbReference type="PANTHER" id="PTHR43245:SF58">
    <property type="entry name" value="BLL5923 PROTEIN"/>
    <property type="match status" value="1"/>
</dbReference>
<reference evidence="2 3" key="1">
    <citation type="submission" date="2019-07" db="EMBL/GenBank/DDBJ databases">
        <title>Genomic Encyclopedia of Archaeal and Bacterial Type Strains, Phase II (KMG-II): from individual species to whole genera.</title>
        <authorList>
            <person name="Goeker M."/>
        </authorList>
    </citation>
    <scope>NUCLEOTIDE SEQUENCE [LARGE SCALE GENOMIC DNA]</scope>
    <source>
        <strain evidence="2 3">DSM 18850</strain>
    </source>
</reference>
<dbReference type="Gene3D" id="3.40.50.720">
    <property type="entry name" value="NAD(P)-binding Rossmann-like Domain"/>
    <property type="match status" value="1"/>
</dbReference>
<keyword evidence="3" id="KW-1185">Reference proteome</keyword>
<dbReference type="RefSeq" id="WP_148908097.1">
    <property type="nucleotide sequence ID" value="NZ_VNHX01000006.1"/>
</dbReference>
<dbReference type="OrthoDB" id="1490291at2"/>
<gene>
    <name evidence="2" type="ORF">BC792_1063</name>
</gene>
<dbReference type="PANTHER" id="PTHR43245">
    <property type="entry name" value="BIFUNCTIONAL POLYMYXIN RESISTANCE PROTEIN ARNA"/>
    <property type="match status" value="1"/>
</dbReference>
<evidence type="ECO:0000313" key="3">
    <source>
        <dbReference type="Proteomes" id="UP000325105"/>
    </source>
</evidence>
<accession>A0A5S5DMM4</accession>
<dbReference type="AlphaFoldDB" id="A0A5S5DMM4"/>
<evidence type="ECO:0000259" key="1">
    <source>
        <dbReference type="Pfam" id="PF01370"/>
    </source>
</evidence>
<organism evidence="2 3">
    <name type="scientific">Sphingobacterium allocomposti</name>
    <dbReference type="NCBI Taxonomy" id="415956"/>
    <lineage>
        <taxon>Bacteria</taxon>
        <taxon>Pseudomonadati</taxon>
        <taxon>Bacteroidota</taxon>
        <taxon>Sphingobacteriia</taxon>
        <taxon>Sphingobacteriales</taxon>
        <taxon>Sphingobacteriaceae</taxon>
        <taxon>Sphingobacterium</taxon>
    </lineage>
</organism>
<dbReference type="InterPro" id="IPR001509">
    <property type="entry name" value="Epimerase_deHydtase"/>
</dbReference>
<proteinExistence type="predicted"/>
<dbReference type="InterPro" id="IPR036291">
    <property type="entry name" value="NAD(P)-bd_dom_sf"/>
</dbReference>
<protein>
    <submittedName>
        <fullName evidence="2">Nucleoside-diphosphate-sugar epimerase</fullName>
    </submittedName>
</protein>
<dbReference type="EMBL" id="VNHX01000006">
    <property type="protein sequence ID" value="TYP96296.1"/>
    <property type="molecule type" value="Genomic_DNA"/>
</dbReference>
<name>A0A5S5DMM4_9SPHI</name>
<dbReference type="SUPFAM" id="SSF51735">
    <property type="entry name" value="NAD(P)-binding Rossmann-fold domains"/>
    <property type="match status" value="1"/>
</dbReference>
<feature type="domain" description="NAD-dependent epimerase/dehydratase" evidence="1">
    <location>
        <begin position="5"/>
        <end position="229"/>
    </location>
</feature>
<evidence type="ECO:0000313" key="2">
    <source>
        <dbReference type="EMBL" id="TYP96296.1"/>
    </source>
</evidence>
<dbReference type="Proteomes" id="UP000325105">
    <property type="component" value="Unassembled WGS sequence"/>
</dbReference>
<comment type="caution">
    <text evidence="2">The sequence shown here is derived from an EMBL/GenBank/DDBJ whole genome shotgun (WGS) entry which is preliminary data.</text>
</comment>
<sequence>MKKKILVTGASGFVGSHFVEAASAAGYEVHALVRKSSQIDGISTFVAKFLYPDLEDGMTLSGLFHEEHYEFVVHAAALTKAKTQEQMMAVNVGVTERLIEAAFQSPYPPKRFVFVSSLAAIGPLQYGEGLITEDTAYNPVTIYGKSKQAAEEMLSRRFPDKPITVVRPTAVYGPREKDLFILFNTMYKGLDAYIGKAPQNLTFVYVRDLVNLLLLACERPQHGMTVFNITDGNIYSRYDMADIFKRLFRRRLFRVHVPLVLVEKVAKFSQWLYRKSEKTPVIYPERLRELTAQNWGCDISKAKSELGYKPAYDLERGLHESLLWYKDNNWF</sequence>
<dbReference type="Pfam" id="PF01370">
    <property type="entry name" value="Epimerase"/>
    <property type="match status" value="1"/>
</dbReference>